<protein>
    <submittedName>
        <fullName evidence="1">Uncharacterized protein</fullName>
    </submittedName>
</protein>
<organism evidence="1 2">
    <name type="scientific">Empedobacter falsenii</name>
    <dbReference type="NCBI Taxonomy" id="343874"/>
    <lineage>
        <taxon>Bacteria</taxon>
        <taxon>Pseudomonadati</taxon>
        <taxon>Bacteroidota</taxon>
        <taxon>Flavobacteriia</taxon>
        <taxon>Flavobacteriales</taxon>
        <taxon>Weeksellaceae</taxon>
        <taxon>Empedobacter</taxon>
    </lineage>
</organism>
<dbReference type="Proteomes" id="UP000254737">
    <property type="component" value="Unassembled WGS sequence"/>
</dbReference>
<gene>
    <name evidence="1" type="ORF">NCTC13456_03342</name>
</gene>
<dbReference type="RefSeq" id="WP_147280024.1">
    <property type="nucleotide sequence ID" value="NZ_UFXS01000001.1"/>
</dbReference>
<reference evidence="1 2" key="1">
    <citation type="submission" date="2018-06" db="EMBL/GenBank/DDBJ databases">
        <authorList>
            <consortium name="Pathogen Informatics"/>
            <person name="Doyle S."/>
        </authorList>
    </citation>
    <scope>NUCLEOTIDE SEQUENCE [LARGE SCALE GENOMIC DNA]</scope>
    <source>
        <strain evidence="1 2">NCTC13456</strain>
    </source>
</reference>
<accession>A0A376GFP2</accession>
<sequence>MKKIIILLVSLLSFLNCKKSNHTNDSKKILDQVQNSDFKIFEGVYIQTSNVLDGNKRVSSFVKEFNGNKYHLPNFEYYKCNIGDTICLKRKAKKTFDISKYNLSISEKKNQDYNSTLNNISKIINEFQKLDIYKIYSSTEIGNSIIFFIKDEEYIAYIDDISKIKNEYWKEKISNSKKIDQHWYYSK</sequence>
<name>A0A376GFP2_9FLAO</name>
<evidence type="ECO:0000313" key="1">
    <source>
        <dbReference type="EMBL" id="STD59675.1"/>
    </source>
</evidence>
<proteinExistence type="predicted"/>
<evidence type="ECO:0000313" key="2">
    <source>
        <dbReference type="Proteomes" id="UP000254737"/>
    </source>
</evidence>
<dbReference type="AlphaFoldDB" id="A0A376GFP2"/>
<dbReference type="EMBL" id="UFXS01000001">
    <property type="protein sequence ID" value="STD59675.1"/>
    <property type="molecule type" value="Genomic_DNA"/>
</dbReference>